<dbReference type="Pfam" id="PF02784">
    <property type="entry name" value="Orn_Arg_deC_N"/>
    <property type="match status" value="1"/>
</dbReference>
<dbReference type="GO" id="GO:0009446">
    <property type="term" value="P:putrescine biosynthetic process"/>
    <property type="evidence" value="ECO:0007669"/>
    <property type="project" value="UniProtKB-KW"/>
</dbReference>
<dbReference type="InterPro" id="IPR002985">
    <property type="entry name" value="Arg_decrbxlase"/>
</dbReference>
<dbReference type="Proteomes" id="UP000289738">
    <property type="component" value="Chromosome B05"/>
</dbReference>
<organism evidence="6 7">
    <name type="scientific">Arachis hypogaea</name>
    <name type="common">Peanut</name>
    <dbReference type="NCBI Taxonomy" id="3818"/>
    <lineage>
        <taxon>Eukaryota</taxon>
        <taxon>Viridiplantae</taxon>
        <taxon>Streptophyta</taxon>
        <taxon>Embryophyta</taxon>
        <taxon>Tracheophyta</taxon>
        <taxon>Spermatophyta</taxon>
        <taxon>Magnoliopsida</taxon>
        <taxon>eudicotyledons</taxon>
        <taxon>Gunneridae</taxon>
        <taxon>Pentapetalae</taxon>
        <taxon>rosids</taxon>
        <taxon>fabids</taxon>
        <taxon>Fabales</taxon>
        <taxon>Fabaceae</taxon>
        <taxon>Papilionoideae</taxon>
        <taxon>50 kb inversion clade</taxon>
        <taxon>dalbergioids sensu lato</taxon>
        <taxon>Dalbergieae</taxon>
        <taxon>Pterocarpus clade</taxon>
        <taxon>Arachis</taxon>
    </lineage>
</organism>
<dbReference type="UniPathway" id="UPA00186">
    <property type="reaction ID" value="UER00284"/>
</dbReference>
<keyword evidence="7" id="KW-1185">Reference proteome</keyword>
<evidence type="ECO:0000256" key="4">
    <source>
        <dbReference type="RuleBase" id="RU003740"/>
    </source>
</evidence>
<dbReference type="GO" id="GO:0008792">
    <property type="term" value="F:arginine decarboxylase activity"/>
    <property type="evidence" value="ECO:0007669"/>
    <property type="project" value="UniProtKB-EC"/>
</dbReference>
<dbReference type="EC" id="4.1.1.19" evidence="4"/>
<dbReference type="PANTHER" id="PTHR43295">
    <property type="entry name" value="ARGININE DECARBOXYLASE"/>
    <property type="match status" value="1"/>
</dbReference>
<dbReference type="InterPro" id="IPR029066">
    <property type="entry name" value="PLP-binding_barrel"/>
</dbReference>
<keyword evidence="4" id="KW-0745">Spermidine biosynthesis</keyword>
<comment type="cofactor">
    <cofactor evidence="1 4">
        <name>pyridoxal 5'-phosphate</name>
        <dbReference type="ChEBI" id="CHEBI:597326"/>
    </cofactor>
</comment>
<dbReference type="AlphaFoldDB" id="A0A444Z550"/>
<dbReference type="InterPro" id="IPR022644">
    <property type="entry name" value="De-COase2_N"/>
</dbReference>
<evidence type="ECO:0000313" key="6">
    <source>
        <dbReference type="EMBL" id="RYR09347.1"/>
    </source>
</evidence>
<reference evidence="6 7" key="1">
    <citation type="submission" date="2019-01" db="EMBL/GenBank/DDBJ databases">
        <title>Sequencing of cultivated peanut Arachis hypogaea provides insights into genome evolution and oil improvement.</title>
        <authorList>
            <person name="Chen X."/>
        </authorList>
    </citation>
    <scope>NUCLEOTIDE SEQUENCE [LARGE SCALE GENOMIC DNA]</scope>
    <source>
        <strain evidence="7">cv. Fuhuasheng</strain>
        <tissue evidence="6">Leaves</tissue>
    </source>
</reference>
<evidence type="ECO:0000256" key="2">
    <source>
        <dbReference type="ARBA" id="ARBA00022898"/>
    </source>
</evidence>
<accession>A0A444Z550</accession>
<sequence length="161" mass="18080">MVHFPDILKNCLESLQSAFYYAIQSRRYGSHYQGVYPVKCNQDQFIVEDILALNTVIVLEQEEELDMIIDLSKKLCIRPVIGFRAKLRTKHSGHFGSTSGEKGKFGLTTAQIVRVMKKLQILGMLDCLQLLHFHIGSMIPSTLLLAHGVSEAAQICCELKG</sequence>
<dbReference type="GO" id="GO:0006527">
    <property type="term" value="P:L-arginine catabolic process"/>
    <property type="evidence" value="ECO:0007669"/>
    <property type="project" value="InterPro"/>
</dbReference>
<protein>
    <recommendedName>
        <fullName evidence="4">Arginine decarboxylase</fullName>
        <ecNumber evidence="4">4.1.1.19</ecNumber>
    </recommendedName>
</protein>
<comment type="catalytic activity">
    <reaction evidence="4">
        <text>L-arginine + H(+) = agmatine + CO2</text>
        <dbReference type="Rhea" id="RHEA:17641"/>
        <dbReference type="ChEBI" id="CHEBI:15378"/>
        <dbReference type="ChEBI" id="CHEBI:16526"/>
        <dbReference type="ChEBI" id="CHEBI:32682"/>
        <dbReference type="ChEBI" id="CHEBI:58145"/>
        <dbReference type="EC" id="4.1.1.19"/>
    </reaction>
</comment>
<comment type="pathway">
    <text evidence="4">Amine and polyamine biosynthesis; agmatine biosynthesis; agmatine from L-arginine: step 1/1.</text>
</comment>
<dbReference type="PRINTS" id="PR01180">
    <property type="entry name" value="ARGDCRBXLASE"/>
</dbReference>
<dbReference type="STRING" id="3818.A0A444Z550"/>
<evidence type="ECO:0000313" key="7">
    <source>
        <dbReference type="Proteomes" id="UP000289738"/>
    </source>
</evidence>
<keyword evidence="4" id="KW-0456">Lyase</keyword>
<proteinExistence type="inferred from homology"/>
<feature type="domain" description="Orn/DAP/Arg decarboxylase 2 N-terminal" evidence="5">
    <location>
        <begin position="56"/>
        <end position="158"/>
    </location>
</feature>
<keyword evidence="4" id="KW-0460">Magnesium</keyword>
<keyword evidence="4" id="KW-0210">Decarboxylase</keyword>
<evidence type="ECO:0000259" key="5">
    <source>
        <dbReference type="Pfam" id="PF02784"/>
    </source>
</evidence>
<gene>
    <name evidence="6" type="ORF">Ahy_B05g077625</name>
</gene>
<dbReference type="GO" id="GO:0008295">
    <property type="term" value="P:spermidine biosynthetic process"/>
    <property type="evidence" value="ECO:0007669"/>
    <property type="project" value="UniProtKB-KW"/>
</dbReference>
<name>A0A444Z550_ARAHY</name>
<keyword evidence="2 4" id="KW-0663">Pyridoxal phosphate</keyword>
<keyword evidence="3" id="KW-0661">Putrescine biosynthesis</keyword>
<evidence type="ECO:0000256" key="3">
    <source>
        <dbReference type="ARBA" id="ARBA00023023"/>
    </source>
</evidence>
<dbReference type="PANTHER" id="PTHR43295:SF1">
    <property type="entry name" value="ARGININE DECARBOXYLASE 1, CHLOROPLASTIC-RELATED"/>
    <property type="match status" value="1"/>
</dbReference>
<dbReference type="EMBL" id="SDMP01000015">
    <property type="protein sequence ID" value="RYR09347.1"/>
    <property type="molecule type" value="Genomic_DNA"/>
</dbReference>
<dbReference type="Gene3D" id="3.20.20.10">
    <property type="entry name" value="Alanine racemase"/>
    <property type="match status" value="2"/>
</dbReference>
<comment type="caution">
    <text evidence="6">The sequence shown here is derived from an EMBL/GenBank/DDBJ whole genome shotgun (WGS) entry which is preliminary data.</text>
</comment>
<comment type="similarity">
    <text evidence="4">Belongs to the Orn/Lys/Arg decarboxylase class-II family. SpeA subfamily.</text>
</comment>
<evidence type="ECO:0000256" key="1">
    <source>
        <dbReference type="ARBA" id="ARBA00001933"/>
    </source>
</evidence>
<comment type="cofactor">
    <cofactor evidence="4">
        <name>Mg(2+)</name>
        <dbReference type="ChEBI" id="CHEBI:18420"/>
    </cofactor>
</comment>
<dbReference type="SUPFAM" id="SSF51419">
    <property type="entry name" value="PLP-binding barrel"/>
    <property type="match status" value="1"/>
</dbReference>